<dbReference type="AlphaFoldDB" id="E6P7V0"/>
<dbReference type="Proteomes" id="UP000008120">
    <property type="component" value="Chromosome"/>
</dbReference>
<reference evidence="1 2" key="1">
    <citation type="journal article" date="2005" name="Environ. Microbiol.">
        <title>Genetic and functional properties of uncultivated thermophilic crenarchaeotes from a subsurface gold mine as revealed by analysis of genome fragments.</title>
        <authorList>
            <person name="Nunoura T."/>
            <person name="Hirayama H."/>
            <person name="Takami H."/>
            <person name="Oida H."/>
            <person name="Nishi S."/>
            <person name="Shimamura S."/>
            <person name="Suzuki Y."/>
            <person name="Inagaki F."/>
            <person name="Takai K."/>
            <person name="Nealson K.H."/>
            <person name="Horikoshi K."/>
        </authorList>
    </citation>
    <scope>NUCLEOTIDE SEQUENCE [LARGE SCALE GENOMIC DNA]</scope>
</reference>
<dbReference type="BioCyc" id="CCAL311458:G131R-149-MONOMER"/>
<proteinExistence type="predicted"/>
<gene>
    <name evidence="1" type="ORF">CSUB_C0148</name>
</gene>
<organism evidence="1 2">
    <name type="scientific">Caldiarchaeum subterraneum</name>
    <dbReference type="NCBI Taxonomy" id="311458"/>
    <lineage>
        <taxon>Archaea</taxon>
        <taxon>Nitrososphaerota</taxon>
        <taxon>Candidatus Caldarchaeales</taxon>
        <taxon>Candidatus Caldarchaeaceae</taxon>
        <taxon>Candidatus Caldarchaeum</taxon>
    </lineage>
</organism>
<name>E6P7V0_CALS0</name>
<evidence type="ECO:0000313" key="2">
    <source>
        <dbReference type="Proteomes" id="UP000008120"/>
    </source>
</evidence>
<protein>
    <submittedName>
        <fullName evidence="1">Uncharacterized protein</fullName>
    </submittedName>
</protein>
<evidence type="ECO:0000313" key="1">
    <source>
        <dbReference type="EMBL" id="BAJ50011.1"/>
    </source>
</evidence>
<reference evidence="1 2" key="2">
    <citation type="journal article" date="2011" name="Nucleic Acids Res.">
        <title>Insights into the evolution of Archaea and eukaryotic protein modifier systems revealed by the genome of a novel archaeal group.</title>
        <authorList>
            <person name="Nunoura T."/>
            <person name="Takaki Y."/>
            <person name="Kakuta J."/>
            <person name="Nishi S."/>
            <person name="Sugahara J."/>
            <person name="Kazama H."/>
            <person name="Chee G."/>
            <person name="Hattori M."/>
            <person name="Kanai A."/>
            <person name="Atomi H."/>
            <person name="Takai K."/>
            <person name="Takami H."/>
        </authorList>
    </citation>
    <scope>NUCLEOTIDE SEQUENCE [LARGE SCALE GENOMIC DNA]</scope>
</reference>
<dbReference type="KEGG" id="csu:CSUB_C0148"/>
<sequence length="87" mass="10323">MMYVDPRWGLRKTLNFFGLFKNTNKKKKKRYNGQARKALQRLTIAVYNIKPKELTAKMQKTLLRQIWLTIRQETQERLAGTPAQQQG</sequence>
<dbReference type="EMBL" id="BA000048">
    <property type="protein sequence ID" value="BAJ50011.1"/>
    <property type="molecule type" value="Genomic_DNA"/>
</dbReference>
<accession>E6P7V0</accession>